<dbReference type="Proteomes" id="UP000887577">
    <property type="component" value="Unplaced"/>
</dbReference>
<evidence type="ECO:0000313" key="1">
    <source>
        <dbReference type="Proteomes" id="UP000887577"/>
    </source>
</evidence>
<protein>
    <submittedName>
        <fullName evidence="2">Uncharacterized protein</fullName>
    </submittedName>
</protein>
<evidence type="ECO:0000313" key="2">
    <source>
        <dbReference type="WBParaSite" id="PSU_v2.g17029.t1"/>
    </source>
</evidence>
<dbReference type="AlphaFoldDB" id="A0A914Y9Y8"/>
<dbReference type="WBParaSite" id="PSU_v2.g17029.t1">
    <property type="protein sequence ID" value="PSU_v2.g17029.t1"/>
    <property type="gene ID" value="PSU_v2.g17029"/>
</dbReference>
<reference evidence="2" key="1">
    <citation type="submission" date="2022-11" db="UniProtKB">
        <authorList>
            <consortium name="WormBaseParasite"/>
        </authorList>
    </citation>
    <scope>IDENTIFICATION</scope>
</reference>
<sequence>MLSLTVVLEEWEFKGKWKCCRINAVMKSKKVQNQGSTIVDLKNLKAKMGVSVNFKPYIICFGFDKIDENEFTKVFPDFKKLILHPLDTSVHPTLAYARFLSNETAFSMYSTSTLLDRNVEIKLNDETICVISGYESLPFSTTVPVQTKLNDLIKIIEGEDIIAFSMPITDEGNYDIDMTFDINGIYTLNVKRSGMIKLIKAEKAENILTPPLCKYTIPLKNDSNDPILNAIGIDLGTTECCAAVIRRTKMWTNCC</sequence>
<dbReference type="PROSITE" id="PS00297">
    <property type="entry name" value="HSP70_1"/>
    <property type="match status" value="1"/>
</dbReference>
<name>A0A914Y9Y8_9BILA</name>
<dbReference type="InterPro" id="IPR018181">
    <property type="entry name" value="Heat_shock_70_CS"/>
</dbReference>
<proteinExistence type="predicted"/>
<keyword evidence="1" id="KW-1185">Reference proteome</keyword>
<organism evidence="1 2">
    <name type="scientific">Panagrolaimus superbus</name>
    <dbReference type="NCBI Taxonomy" id="310955"/>
    <lineage>
        <taxon>Eukaryota</taxon>
        <taxon>Metazoa</taxon>
        <taxon>Ecdysozoa</taxon>
        <taxon>Nematoda</taxon>
        <taxon>Chromadorea</taxon>
        <taxon>Rhabditida</taxon>
        <taxon>Tylenchina</taxon>
        <taxon>Panagrolaimomorpha</taxon>
        <taxon>Panagrolaimoidea</taxon>
        <taxon>Panagrolaimidae</taxon>
        <taxon>Panagrolaimus</taxon>
    </lineage>
</organism>
<accession>A0A914Y9Y8</accession>